<evidence type="ECO:0000313" key="6">
    <source>
        <dbReference type="EMBL" id="KOO53447.1"/>
    </source>
</evidence>
<feature type="transmembrane region" description="Helical" evidence="5">
    <location>
        <begin position="6"/>
        <end position="29"/>
    </location>
</feature>
<gene>
    <name evidence="6" type="ORF">Ctob_015467</name>
</gene>
<keyword evidence="2 5" id="KW-0812">Transmembrane</keyword>
<sequence>MGLTVEVNVITVSVCITVIVFTVMCELFICKPLFTSRLYSHEHRQVLLRLVLLFAGVGMVPVLYSAGFFAIILLPWLESYVDPVLHVVEAIALLFFWHILVALAGGDTRAAMCVETSTAGAACVVMPFVGECAFCRFRNGESALRFWHWSVAQWIVFSPVVRVMSGIDSLIVRRVGNVINVVGLAFLLRALLDTHRATRHAAPRHARPDLQFIAVKLLVFVLLVQGLIYGIKWPPDVEPPEGVTRAFAFLTVLEMVGFALFFAWAFGPHTLWWALDKTQLTAALTEYVADPGGSRMPPRGASHRAGTYSPVDDASLRRVASAGV</sequence>
<feature type="transmembrane region" description="Helical" evidence="5">
    <location>
        <begin position="246"/>
        <end position="267"/>
    </location>
</feature>
<proteinExistence type="predicted"/>
<feature type="transmembrane region" description="Helical" evidence="5">
    <location>
        <begin position="146"/>
        <end position="165"/>
    </location>
</feature>
<evidence type="ECO:0000313" key="7">
    <source>
        <dbReference type="Proteomes" id="UP000037460"/>
    </source>
</evidence>
<evidence type="ECO:0000256" key="5">
    <source>
        <dbReference type="SAM" id="Phobius"/>
    </source>
</evidence>
<organism evidence="6 7">
    <name type="scientific">Chrysochromulina tobinii</name>
    <dbReference type="NCBI Taxonomy" id="1460289"/>
    <lineage>
        <taxon>Eukaryota</taxon>
        <taxon>Haptista</taxon>
        <taxon>Haptophyta</taxon>
        <taxon>Prymnesiophyceae</taxon>
        <taxon>Prymnesiales</taxon>
        <taxon>Chrysochromulinaceae</taxon>
        <taxon>Chrysochromulina</taxon>
    </lineage>
</organism>
<feature type="transmembrane region" description="Helical" evidence="5">
    <location>
        <begin position="171"/>
        <end position="192"/>
    </location>
</feature>
<reference evidence="7" key="1">
    <citation type="journal article" date="2015" name="PLoS Genet.">
        <title>Genome Sequence and Transcriptome Analyses of Chrysochromulina tobin: Metabolic Tools for Enhanced Algal Fitness in the Prominent Order Prymnesiales (Haptophyceae).</title>
        <authorList>
            <person name="Hovde B.T."/>
            <person name="Deodato C.R."/>
            <person name="Hunsperger H.M."/>
            <person name="Ryken S.A."/>
            <person name="Yost W."/>
            <person name="Jha R.K."/>
            <person name="Patterson J."/>
            <person name="Monnat R.J. Jr."/>
            <person name="Barlow S.B."/>
            <person name="Starkenburg S.R."/>
            <person name="Cattolico R.A."/>
        </authorList>
    </citation>
    <scope>NUCLEOTIDE SEQUENCE</scope>
    <source>
        <strain evidence="7">CCMP291</strain>
    </source>
</reference>
<comment type="caution">
    <text evidence="6">The sequence shown here is derived from an EMBL/GenBank/DDBJ whole genome shotgun (WGS) entry which is preliminary data.</text>
</comment>
<keyword evidence="7" id="KW-1185">Reference proteome</keyword>
<feature type="transmembrane region" description="Helical" evidence="5">
    <location>
        <begin position="50"/>
        <end position="77"/>
    </location>
</feature>
<feature type="transmembrane region" description="Helical" evidence="5">
    <location>
        <begin position="83"/>
        <end position="103"/>
    </location>
</feature>
<dbReference type="InterPro" id="IPR005178">
    <property type="entry name" value="Ostalpha/TMEM184C"/>
</dbReference>
<dbReference type="Pfam" id="PF03619">
    <property type="entry name" value="Solute_trans_a"/>
    <property type="match status" value="1"/>
</dbReference>
<evidence type="ECO:0000256" key="3">
    <source>
        <dbReference type="ARBA" id="ARBA00022989"/>
    </source>
</evidence>
<dbReference type="GO" id="GO:0016020">
    <property type="term" value="C:membrane"/>
    <property type="evidence" value="ECO:0007669"/>
    <property type="project" value="UniProtKB-SubCell"/>
</dbReference>
<evidence type="ECO:0000256" key="2">
    <source>
        <dbReference type="ARBA" id="ARBA00022692"/>
    </source>
</evidence>
<dbReference type="AlphaFoldDB" id="A0A0M0LRE9"/>
<protein>
    <submittedName>
        <fullName evidence="6">Uncharacterized protein</fullName>
    </submittedName>
</protein>
<comment type="subcellular location">
    <subcellularLocation>
        <location evidence="1">Membrane</location>
        <topology evidence="1">Multi-pass membrane protein</topology>
    </subcellularLocation>
</comment>
<keyword evidence="4 5" id="KW-0472">Membrane</keyword>
<dbReference type="Proteomes" id="UP000037460">
    <property type="component" value="Unassembled WGS sequence"/>
</dbReference>
<evidence type="ECO:0000256" key="1">
    <source>
        <dbReference type="ARBA" id="ARBA00004141"/>
    </source>
</evidence>
<feature type="transmembrane region" description="Helical" evidence="5">
    <location>
        <begin position="213"/>
        <end position="231"/>
    </location>
</feature>
<dbReference type="EMBL" id="JWZX01000222">
    <property type="protein sequence ID" value="KOO53447.1"/>
    <property type="molecule type" value="Genomic_DNA"/>
</dbReference>
<name>A0A0M0LRE9_9EUKA</name>
<accession>A0A0M0LRE9</accession>
<keyword evidence="3 5" id="KW-1133">Transmembrane helix</keyword>
<evidence type="ECO:0000256" key="4">
    <source>
        <dbReference type="ARBA" id="ARBA00023136"/>
    </source>
</evidence>